<keyword evidence="3" id="KW-1185">Reference proteome</keyword>
<name>A0A9X9LLH2_GULGU</name>
<comment type="caution">
    <text evidence="2">The sequence shown here is derived from an EMBL/GenBank/DDBJ whole genome shotgun (WGS) entry which is preliminary data.</text>
</comment>
<evidence type="ECO:0000256" key="1">
    <source>
        <dbReference type="SAM" id="MobiDB-lite"/>
    </source>
</evidence>
<dbReference type="Proteomes" id="UP000269945">
    <property type="component" value="Unassembled WGS sequence"/>
</dbReference>
<accession>A0A9X9LLH2</accession>
<evidence type="ECO:0000313" key="3">
    <source>
        <dbReference type="Proteomes" id="UP000269945"/>
    </source>
</evidence>
<evidence type="ECO:0000313" key="2">
    <source>
        <dbReference type="EMBL" id="VCW76291.1"/>
    </source>
</evidence>
<gene>
    <name evidence="2" type="ORF">BN2614_LOCUS2</name>
</gene>
<feature type="region of interest" description="Disordered" evidence="1">
    <location>
        <begin position="1"/>
        <end position="40"/>
    </location>
</feature>
<dbReference type="AlphaFoldDB" id="A0A9X9LLH2"/>
<sequence>MPGEVLSLGLGQMDPQRGGWQWGMSHEKPTQAPGPTLSRVPAWTVGGQPAWFCAPLRHGARLCFLPYSAVWGSPPSGHLCVPGGRSCAGPW</sequence>
<reference evidence="2 3" key="1">
    <citation type="submission" date="2018-10" db="EMBL/GenBank/DDBJ databases">
        <authorList>
            <person name="Ekblom R."/>
            <person name="Jareborg N."/>
        </authorList>
    </citation>
    <scope>NUCLEOTIDE SEQUENCE [LARGE SCALE GENOMIC DNA]</scope>
    <source>
        <tissue evidence="2">Muscle</tissue>
    </source>
</reference>
<protein>
    <submittedName>
        <fullName evidence="2">Uncharacterized protein</fullName>
    </submittedName>
</protein>
<proteinExistence type="predicted"/>
<organism evidence="2 3">
    <name type="scientific">Gulo gulo</name>
    <name type="common">Wolverine</name>
    <name type="synonym">Gluton</name>
    <dbReference type="NCBI Taxonomy" id="48420"/>
    <lineage>
        <taxon>Eukaryota</taxon>
        <taxon>Metazoa</taxon>
        <taxon>Chordata</taxon>
        <taxon>Craniata</taxon>
        <taxon>Vertebrata</taxon>
        <taxon>Euteleostomi</taxon>
        <taxon>Mammalia</taxon>
        <taxon>Eutheria</taxon>
        <taxon>Laurasiatheria</taxon>
        <taxon>Carnivora</taxon>
        <taxon>Caniformia</taxon>
        <taxon>Musteloidea</taxon>
        <taxon>Mustelidae</taxon>
        <taxon>Guloninae</taxon>
        <taxon>Gulo</taxon>
    </lineage>
</organism>
<dbReference type="EMBL" id="CYRY02007138">
    <property type="protein sequence ID" value="VCW76291.1"/>
    <property type="molecule type" value="Genomic_DNA"/>
</dbReference>